<dbReference type="InterPro" id="IPR018656">
    <property type="entry name" value="DUF2087"/>
</dbReference>
<sequence length="245" mass="28867">MFMKNIEKVSLHLGYKTDNEQLHCLYCDLTLSVHEIFSIDSRFFDATYKMQQHINEVHGGNFEMLLQRPKKDIGLSDIQVEMLRYFYEGLSDEEIVEKSDTISSVSTVRQHRFKMRERERQAHYYLALMELLKTPHPYSVHEGAKQVDERYAITNDERQKILSNYFKEGLDGAIETIPSKEKRKIVILQHIITRFEAKKSYTEAQVNAILKGVHEDYVSLRRYLIEYGFMTRSDDGSHYELTAHS</sequence>
<dbReference type="Pfam" id="PF09860">
    <property type="entry name" value="DUF2087"/>
    <property type="match status" value="1"/>
</dbReference>
<dbReference type="EMBL" id="JTFC01000042">
    <property type="protein sequence ID" value="RUS52443.1"/>
    <property type="molecule type" value="Genomic_DNA"/>
</dbReference>
<reference evidence="2 3" key="1">
    <citation type="submission" date="2014-11" db="EMBL/GenBank/DDBJ databases">
        <title>Genome sequence and analysis of novel Kurthia sp.</title>
        <authorList>
            <person name="Lawson J.N."/>
            <person name="Gonzalez J.E."/>
            <person name="Rinauldi L."/>
            <person name="Xuan Z."/>
            <person name="Firman A."/>
            <person name="Shaddox L."/>
            <person name="Trudeau A."/>
            <person name="Shah S."/>
            <person name="Reiman D."/>
        </authorList>
    </citation>
    <scope>NUCLEOTIDE SEQUENCE [LARGE SCALE GENOMIC DNA]</scope>
    <source>
        <strain evidence="2 3">3B1D</strain>
    </source>
</reference>
<name>A0A433RPV9_9BACL</name>
<protein>
    <submittedName>
        <fullName evidence="2">Transcriptional regulator</fullName>
    </submittedName>
</protein>
<proteinExistence type="predicted"/>
<dbReference type="OrthoDB" id="9789954at2"/>
<dbReference type="AlphaFoldDB" id="A0A433RPV9"/>
<evidence type="ECO:0000313" key="2">
    <source>
        <dbReference type="EMBL" id="RUS52443.1"/>
    </source>
</evidence>
<keyword evidence="3" id="KW-1185">Reference proteome</keyword>
<gene>
    <name evidence="2" type="ORF">QI30_16900</name>
</gene>
<evidence type="ECO:0000313" key="3">
    <source>
        <dbReference type="Proteomes" id="UP000288623"/>
    </source>
</evidence>
<organism evidence="2 3">
    <name type="scientific">Candidatus Kurthia intestinigallinarum</name>
    <dbReference type="NCBI Taxonomy" id="1562256"/>
    <lineage>
        <taxon>Bacteria</taxon>
        <taxon>Bacillati</taxon>
        <taxon>Bacillota</taxon>
        <taxon>Bacilli</taxon>
        <taxon>Bacillales</taxon>
        <taxon>Caryophanaceae</taxon>
        <taxon>Kurthia</taxon>
    </lineage>
</organism>
<evidence type="ECO:0000259" key="1">
    <source>
        <dbReference type="Pfam" id="PF09860"/>
    </source>
</evidence>
<comment type="caution">
    <text evidence="2">The sequence shown here is derived from an EMBL/GenBank/DDBJ whole genome shotgun (WGS) entry which is preliminary data.</text>
</comment>
<dbReference type="Proteomes" id="UP000288623">
    <property type="component" value="Unassembled WGS sequence"/>
</dbReference>
<accession>A0A433RPV9</accession>
<feature type="domain" description="DUF2087" evidence="1">
    <location>
        <begin position="174"/>
        <end position="240"/>
    </location>
</feature>